<evidence type="ECO:0000313" key="2">
    <source>
        <dbReference type="Proteomes" id="UP000011607"/>
    </source>
</evidence>
<evidence type="ECO:0008006" key="3">
    <source>
        <dbReference type="Google" id="ProtNLM"/>
    </source>
</evidence>
<reference evidence="1 2" key="1">
    <citation type="journal article" date="2014" name="PLoS Genet.">
        <title>Phylogenetically driven sequencing of extremely halophilic archaea reveals strategies for static and dynamic osmo-response.</title>
        <authorList>
            <person name="Becker E.A."/>
            <person name="Seitzer P.M."/>
            <person name="Tritt A."/>
            <person name="Larsen D."/>
            <person name="Krusor M."/>
            <person name="Yao A.I."/>
            <person name="Wu D."/>
            <person name="Madern D."/>
            <person name="Eisen J.A."/>
            <person name="Darling A.E."/>
            <person name="Facciotti M.T."/>
        </authorList>
    </citation>
    <scope>NUCLEOTIDE SEQUENCE [LARGE SCALE GENOMIC DNA]</scope>
    <source>
        <strain evidence="1 2">JCM 10879</strain>
    </source>
</reference>
<dbReference type="STRING" id="1227454.C446_03154"/>
<sequence length="24" mass="2667">MRVTRDALAVAKPIWMVGDSAYDT</sequence>
<proteinExistence type="predicted"/>
<name>M0MG57_9EURY</name>
<gene>
    <name evidence="1" type="ORF">C446_03154</name>
</gene>
<accession>M0MG57</accession>
<protein>
    <recommendedName>
        <fullName evidence="3">IS5/IS1182 family transposase</fullName>
    </recommendedName>
</protein>
<feature type="non-terminal residue" evidence="1">
    <location>
        <position position="24"/>
    </location>
</feature>
<comment type="caution">
    <text evidence="1">The sequence shown here is derived from an EMBL/GenBank/DDBJ whole genome shotgun (WGS) entry which is preliminary data.</text>
</comment>
<organism evidence="1 2">
    <name type="scientific">Halobiforma nitratireducens JCM 10879</name>
    <dbReference type="NCBI Taxonomy" id="1227454"/>
    <lineage>
        <taxon>Archaea</taxon>
        <taxon>Methanobacteriati</taxon>
        <taxon>Methanobacteriota</taxon>
        <taxon>Stenosarchaea group</taxon>
        <taxon>Halobacteria</taxon>
        <taxon>Halobacteriales</taxon>
        <taxon>Natrialbaceae</taxon>
        <taxon>Halobiforma</taxon>
    </lineage>
</organism>
<dbReference type="Proteomes" id="UP000011607">
    <property type="component" value="Unassembled WGS sequence"/>
</dbReference>
<evidence type="ECO:0000313" key="1">
    <source>
        <dbReference type="EMBL" id="EMA43674.1"/>
    </source>
</evidence>
<dbReference type="EMBL" id="AOMA01000041">
    <property type="protein sequence ID" value="EMA43674.1"/>
    <property type="molecule type" value="Genomic_DNA"/>
</dbReference>
<dbReference type="AlphaFoldDB" id="M0MG57"/>
<keyword evidence="2" id="KW-1185">Reference proteome</keyword>